<gene>
    <name evidence="2" type="ORF">QVZ41_09740</name>
</gene>
<keyword evidence="3" id="KW-1185">Reference proteome</keyword>
<feature type="domain" description="Glycosyltransferase 2-like" evidence="1">
    <location>
        <begin position="4"/>
        <end position="115"/>
    </location>
</feature>
<comment type="caution">
    <text evidence="2">The sequence shown here is derived from an EMBL/GenBank/DDBJ whole genome shotgun (WGS) entry which is preliminary data.</text>
</comment>
<dbReference type="InterPro" id="IPR001173">
    <property type="entry name" value="Glyco_trans_2-like"/>
</dbReference>
<dbReference type="InterPro" id="IPR029044">
    <property type="entry name" value="Nucleotide-diphossugar_trans"/>
</dbReference>
<keyword evidence="2" id="KW-0328">Glycosyltransferase</keyword>
<name>A0ABT8VT39_9FLAO</name>
<protein>
    <submittedName>
        <fullName evidence="2">Glycosyltransferase</fullName>
        <ecNumber evidence="2">2.4.-.-</ecNumber>
    </submittedName>
</protein>
<dbReference type="PANTHER" id="PTHR43685">
    <property type="entry name" value="GLYCOSYLTRANSFERASE"/>
    <property type="match status" value="1"/>
</dbReference>
<evidence type="ECO:0000259" key="1">
    <source>
        <dbReference type="Pfam" id="PF00535"/>
    </source>
</evidence>
<dbReference type="GO" id="GO:0016757">
    <property type="term" value="F:glycosyltransferase activity"/>
    <property type="evidence" value="ECO:0007669"/>
    <property type="project" value="UniProtKB-KW"/>
</dbReference>
<evidence type="ECO:0000313" key="2">
    <source>
        <dbReference type="EMBL" id="MDO3695124.1"/>
    </source>
</evidence>
<evidence type="ECO:0000313" key="3">
    <source>
        <dbReference type="Proteomes" id="UP001168642"/>
    </source>
</evidence>
<dbReference type="PANTHER" id="PTHR43685:SF2">
    <property type="entry name" value="GLYCOSYLTRANSFERASE 2-LIKE DOMAIN-CONTAINING PROTEIN"/>
    <property type="match status" value="1"/>
</dbReference>
<accession>A0ABT8VT39</accession>
<dbReference type="EC" id="2.4.-.-" evidence="2"/>
<reference evidence="2" key="1">
    <citation type="submission" date="2023-07" db="EMBL/GenBank/DDBJ databases">
        <title>Wenyingzhuangia sp. chi5 genome sequencing and assembly.</title>
        <authorList>
            <person name="Park S."/>
        </authorList>
    </citation>
    <scope>NUCLEOTIDE SEQUENCE</scope>
    <source>
        <strain evidence="2">Chi5</strain>
    </source>
</reference>
<dbReference type="Proteomes" id="UP001168642">
    <property type="component" value="Unassembled WGS sequence"/>
</dbReference>
<dbReference type="SUPFAM" id="SSF53448">
    <property type="entry name" value="Nucleotide-diphospho-sugar transferases"/>
    <property type="match status" value="1"/>
</dbReference>
<proteinExistence type="predicted"/>
<keyword evidence="2" id="KW-0808">Transferase</keyword>
<dbReference type="Gene3D" id="3.90.550.10">
    <property type="entry name" value="Spore Coat Polysaccharide Biosynthesis Protein SpsA, Chain A"/>
    <property type="match status" value="1"/>
</dbReference>
<dbReference type="InterPro" id="IPR050834">
    <property type="entry name" value="Glycosyltransf_2"/>
</dbReference>
<dbReference type="RefSeq" id="WP_302884382.1">
    <property type="nucleotide sequence ID" value="NZ_JAUMIT010000004.1"/>
</dbReference>
<sequence length="300" mass="35527">MKFSIVITTRNRLKDLKITLKSLGKILVRNDIELLICDDASIDGTQEFLKEKYSEHHLILNKKSKGLIANRNTLNNLAKGEYIISLDDDAHFLTENVVEEIEKCFVENPTCAVQSLRIFWGIETPNVLVEKDTSQICKGFVGCGHVWRKKAWDEIPNYPQWFVFYGEEDFASFQLLKEGWEVIYNPKVLVHHRVDIKSRKKQKDYRLRLRRSLRSGWYLYLLFYPIKEIPRRFLYTLWIQVKKKTFKGDVKATLAIIQALLDIFYNIPKLSKNSNRLTKKEFKLYQELPDTKLYWDPNKE</sequence>
<dbReference type="EMBL" id="JAUMIT010000004">
    <property type="protein sequence ID" value="MDO3695124.1"/>
    <property type="molecule type" value="Genomic_DNA"/>
</dbReference>
<organism evidence="2 3">
    <name type="scientific">Wenyingzhuangia gilva</name>
    <dbReference type="NCBI Taxonomy" id="3057677"/>
    <lineage>
        <taxon>Bacteria</taxon>
        <taxon>Pseudomonadati</taxon>
        <taxon>Bacteroidota</taxon>
        <taxon>Flavobacteriia</taxon>
        <taxon>Flavobacteriales</taxon>
        <taxon>Flavobacteriaceae</taxon>
        <taxon>Wenyingzhuangia</taxon>
    </lineage>
</organism>
<dbReference type="Pfam" id="PF00535">
    <property type="entry name" value="Glycos_transf_2"/>
    <property type="match status" value="1"/>
</dbReference>